<sequence>MSDEDMSGEDMSYMARRGVVTTGTDGRQRLEFHRSWPDPIEDVWSALTEPDRLARWIGAYEGERAVGARGTFAMTHEEGEPVGVPMTIVECDPPRRLVIEWVQQDTDAWRVDLDLWVEDGRTVLRFVQSYAPDADVTDFALGWHWYLDKLDAAVGHVPAPADWDRFLAETGPAYGR</sequence>
<gene>
    <name evidence="3" type="ORF">ACFSHS_14960</name>
</gene>
<protein>
    <submittedName>
        <fullName evidence="3">SRPBCC domain-containing protein</fullName>
    </submittedName>
</protein>
<dbReference type="InterPro" id="IPR013538">
    <property type="entry name" value="ASHA1/2-like_C"/>
</dbReference>
<dbReference type="Pfam" id="PF08327">
    <property type="entry name" value="AHSA1"/>
    <property type="match status" value="1"/>
</dbReference>
<comment type="caution">
    <text evidence="3">The sequence shown here is derived from an EMBL/GenBank/DDBJ whole genome shotgun (WGS) entry which is preliminary data.</text>
</comment>
<dbReference type="EMBL" id="JBHUHP010000015">
    <property type="protein sequence ID" value="MFD2092874.1"/>
    <property type="molecule type" value="Genomic_DNA"/>
</dbReference>
<name>A0ABW4XD47_9ACTN</name>
<comment type="similarity">
    <text evidence="1">Belongs to the AHA1 family.</text>
</comment>
<evidence type="ECO:0000256" key="1">
    <source>
        <dbReference type="ARBA" id="ARBA00006817"/>
    </source>
</evidence>
<dbReference type="InterPro" id="IPR023393">
    <property type="entry name" value="START-like_dom_sf"/>
</dbReference>
<reference evidence="4" key="1">
    <citation type="journal article" date="2019" name="Int. J. Syst. Evol. Microbiol.">
        <title>The Global Catalogue of Microorganisms (GCM) 10K type strain sequencing project: providing services to taxonomists for standard genome sequencing and annotation.</title>
        <authorList>
            <consortium name="The Broad Institute Genomics Platform"/>
            <consortium name="The Broad Institute Genome Sequencing Center for Infectious Disease"/>
            <person name="Wu L."/>
            <person name="Ma J."/>
        </authorList>
    </citation>
    <scope>NUCLEOTIDE SEQUENCE [LARGE SCALE GENOMIC DNA]</scope>
    <source>
        <strain evidence="4">JCM 3338</strain>
    </source>
</reference>
<evidence type="ECO:0000259" key="2">
    <source>
        <dbReference type="Pfam" id="PF08327"/>
    </source>
</evidence>
<accession>A0ABW4XD47</accession>
<evidence type="ECO:0000313" key="3">
    <source>
        <dbReference type="EMBL" id="MFD2092874.1"/>
    </source>
</evidence>
<dbReference type="RefSeq" id="WP_376877622.1">
    <property type="nucleotide sequence ID" value="NZ_JBHUHP010000015.1"/>
</dbReference>
<keyword evidence="4" id="KW-1185">Reference proteome</keyword>
<evidence type="ECO:0000313" key="4">
    <source>
        <dbReference type="Proteomes" id="UP001597402"/>
    </source>
</evidence>
<dbReference type="Gene3D" id="3.30.530.20">
    <property type="match status" value="1"/>
</dbReference>
<dbReference type="Proteomes" id="UP001597402">
    <property type="component" value="Unassembled WGS sequence"/>
</dbReference>
<feature type="domain" description="Activator of Hsp90 ATPase homologue 1/2-like C-terminal" evidence="2">
    <location>
        <begin position="39"/>
        <end position="154"/>
    </location>
</feature>
<dbReference type="SUPFAM" id="SSF55961">
    <property type="entry name" value="Bet v1-like"/>
    <property type="match status" value="1"/>
</dbReference>
<proteinExistence type="inferred from homology"/>
<organism evidence="3 4">
    <name type="scientific">Blastococcus deserti</name>
    <dbReference type="NCBI Taxonomy" id="2259033"/>
    <lineage>
        <taxon>Bacteria</taxon>
        <taxon>Bacillati</taxon>
        <taxon>Actinomycetota</taxon>
        <taxon>Actinomycetes</taxon>
        <taxon>Geodermatophilales</taxon>
        <taxon>Geodermatophilaceae</taxon>
        <taxon>Blastococcus</taxon>
    </lineage>
</organism>